<dbReference type="Proteomes" id="UP001603857">
    <property type="component" value="Unassembled WGS sequence"/>
</dbReference>
<evidence type="ECO:0000313" key="2">
    <source>
        <dbReference type="Proteomes" id="UP001603857"/>
    </source>
</evidence>
<reference evidence="1 2" key="1">
    <citation type="submission" date="2024-08" db="EMBL/GenBank/DDBJ databases">
        <title>Insights into the chromosomal genome structure of Flemingia macrophylla.</title>
        <authorList>
            <person name="Ding Y."/>
            <person name="Zhao Y."/>
            <person name="Bi W."/>
            <person name="Wu M."/>
            <person name="Zhao G."/>
            <person name="Gong Y."/>
            <person name="Li W."/>
            <person name="Zhang P."/>
        </authorList>
    </citation>
    <scope>NUCLEOTIDE SEQUENCE [LARGE SCALE GENOMIC DNA]</scope>
    <source>
        <strain evidence="1">DYQJB</strain>
        <tissue evidence="1">Leaf</tissue>
    </source>
</reference>
<sequence length="207" mass="24123">MDMNESCIPPYLLTMNVVLCFFCKVGIGDVAMELYNSRFVFRLSLNHLVRKYLILTLCWDGSVNEAYNLLRSSVVRGYFPDEQTFYTLASALCWESKINEIKELMYIAIGRNFVPRASIEIEMGLREREKEENVDKIGDKESVISRQLQLKSWLSSSKSLDKEAVLRRLRQRKRAKTALEGLMRAAEATGEDQKWLQLEYDVRIKFE</sequence>
<keyword evidence="2" id="KW-1185">Reference proteome</keyword>
<dbReference type="EMBL" id="JBGMDY010000005">
    <property type="protein sequence ID" value="KAL2333641.1"/>
    <property type="molecule type" value="Genomic_DNA"/>
</dbReference>
<organism evidence="1 2">
    <name type="scientific">Flemingia macrophylla</name>
    <dbReference type="NCBI Taxonomy" id="520843"/>
    <lineage>
        <taxon>Eukaryota</taxon>
        <taxon>Viridiplantae</taxon>
        <taxon>Streptophyta</taxon>
        <taxon>Embryophyta</taxon>
        <taxon>Tracheophyta</taxon>
        <taxon>Spermatophyta</taxon>
        <taxon>Magnoliopsida</taxon>
        <taxon>eudicotyledons</taxon>
        <taxon>Gunneridae</taxon>
        <taxon>Pentapetalae</taxon>
        <taxon>rosids</taxon>
        <taxon>fabids</taxon>
        <taxon>Fabales</taxon>
        <taxon>Fabaceae</taxon>
        <taxon>Papilionoideae</taxon>
        <taxon>50 kb inversion clade</taxon>
        <taxon>NPAAA clade</taxon>
        <taxon>indigoferoid/millettioid clade</taxon>
        <taxon>Phaseoleae</taxon>
        <taxon>Flemingia</taxon>
    </lineage>
</organism>
<dbReference type="Gene3D" id="1.25.40.10">
    <property type="entry name" value="Tetratricopeptide repeat domain"/>
    <property type="match status" value="1"/>
</dbReference>
<dbReference type="AlphaFoldDB" id="A0ABD1MCV8"/>
<dbReference type="PANTHER" id="PTHR35324">
    <property type="entry name" value="BNAA08G03750D PROTEIN"/>
    <property type="match status" value="1"/>
</dbReference>
<comment type="caution">
    <text evidence="1">The sequence shown here is derived from an EMBL/GenBank/DDBJ whole genome shotgun (WGS) entry which is preliminary data.</text>
</comment>
<dbReference type="InterPro" id="IPR011990">
    <property type="entry name" value="TPR-like_helical_dom_sf"/>
</dbReference>
<name>A0ABD1MCV8_9FABA</name>
<proteinExistence type="predicted"/>
<gene>
    <name evidence="1" type="ORF">Fmac_014854</name>
</gene>
<protein>
    <recommendedName>
        <fullName evidence="3">Pentatricopeptide repeat-containing protein</fullName>
    </recommendedName>
</protein>
<dbReference type="PANTHER" id="PTHR35324:SF5">
    <property type="entry name" value="BHLH DOMAIN-CONTAINING PROTEIN"/>
    <property type="match status" value="1"/>
</dbReference>
<evidence type="ECO:0008006" key="3">
    <source>
        <dbReference type="Google" id="ProtNLM"/>
    </source>
</evidence>
<accession>A0ABD1MCV8</accession>
<evidence type="ECO:0000313" key="1">
    <source>
        <dbReference type="EMBL" id="KAL2333641.1"/>
    </source>
</evidence>